<gene>
    <name evidence="2" type="ORF">GCM10011588_26280</name>
</gene>
<name>A0A917RIZ1_9NOCA</name>
<feature type="region of interest" description="Disordered" evidence="1">
    <location>
        <begin position="316"/>
        <end position="457"/>
    </location>
</feature>
<feature type="region of interest" description="Disordered" evidence="1">
    <location>
        <begin position="820"/>
        <end position="852"/>
    </location>
</feature>
<organism evidence="2 3">
    <name type="scientific">Nocardia jinanensis</name>
    <dbReference type="NCBI Taxonomy" id="382504"/>
    <lineage>
        <taxon>Bacteria</taxon>
        <taxon>Bacillati</taxon>
        <taxon>Actinomycetota</taxon>
        <taxon>Actinomycetes</taxon>
        <taxon>Mycobacteriales</taxon>
        <taxon>Nocardiaceae</taxon>
        <taxon>Nocardia</taxon>
    </lineage>
</organism>
<dbReference type="PANTHER" id="PTHR48147">
    <property type="entry name" value="PROTEIN CBG23787"/>
    <property type="match status" value="1"/>
</dbReference>
<evidence type="ECO:0000313" key="2">
    <source>
        <dbReference type="EMBL" id="GGL10599.1"/>
    </source>
</evidence>
<dbReference type="AlphaFoldDB" id="A0A917RIZ1"/>
<feature type="compositionally biased region" description="Polar residues" evidence="1">
    <location>
        <begin position="841"/>
        <end position="852"/>
    </location>
</feature>
<feature type="compositionally biased region" description="Basic and acidic residues" evidence="1">
    <location>
        <begin position="632"/>
        <end position="641"/>
    </location>
</feature>
<reference evidence="2" key="2">
    <citation type="submission" date="2020-09" db="EMBL/GenBank/DDBJ databases">
        <authorList>
            <person name="Sun Q."/>
            <person name="Zhou Y."/>
        </authorList>
    </citation>
    <scope>NUCLEOTIDE SEQUENCE</scope>
    <source>
        <strain evidence="2">CGMCC 4.3508</strain>
    </source>
</reference>
<feature type="region of interest" description="Disordered" evidence="1">
    <location>
        <begin position="96"/>
        <end position="118"/>
    </location>
</feature>
<dbReference type="PANTHER" id="PTHR48147:SF3">
    <property type="entry name" value="MYELIN TRANSCRIPTION FACTOR 1-LIKE PROTEIN"/>
    <property type="match status" value="1"/>
</dbReference>
<dbReference type="Proteomes" id="UP000638263">
    <property type="component" value="Unassembled WGS sequence"/>
</dbReference>
<feature type="compositionally biased region" description="Low complexity" evidence="1">
    <location>
        <begin position="553"/>
        <end position="568"/>
    </location>
</feature>
<feature type="compositionally biased region" description="Basic and acidic residues" evidence="1">
    <location>
        <begin position="338"/>
        <end position="456"/>
    </location>
</feature>
<feature type="region of interest" description="Disordered" evidence="1">
    <location>
        <begin position="235"/>
        <end position="258"/>
    </location>
</feature>
<feature type="region of interest" description="Disordered" evidence="1">
    <location>
        <begin position="614"/>
        <end position="709"/>
    </location>
</feature>
<feature type="compositionally biased region" description="Low complexity" evidence="1">
    <location>
        <begin position="499"/>
        <end position="511"/>
    </location>
</feature>
<feature type="region of interest" description="Disordered" evidence="1">
    <location>
        <begin position="483"/>
        <end position="599"/>
    </location>
</feature>
<feature type="compositionally biased region" description="Polar residues" evidence="1">
    <location>
        <begin position="656"/>
        <end position="670"/>
    </location>
</feature>
<evidence type="ECO:0000256" key="1">
    <source>
        <dbReference type="SAM" id="MobiDB-lite"/>
    </source>
</evidence>
<reference evidence="2" key="1">
    <citation type="journal article" date="2014" name="Int. J. Syst. Evol. Microbiol.">
        <title>Complete genome sequence of Corynebacterium casei LMG S-19264T (=DSM 44701T), isolated from a smear-ripened cheese.</title>
        <authorList>
            <consortium name="US DOE Joint Genome Institute (JGI-PGF)"/>
            <person name="Walter F."/>
            <person name="Albersmeier A."/>
            <person name="Kalinowski J."/>
            <person name="Ruckert C."/>
        </authorList>
    </citation>
    <scope>NUCLEOTIDE SEQUENCE</scope>
    <source>
        <strain evidence="2">CGMCC 4.3508</strain>
    </source>
</reference>
<keyword evidence="3" id="KW-1185">Reference proteome</keyword>
<protein>
    <submittedName>
        <fullName evidence="2">Uncharacterized protein</fullName>
    </submittedName>
</protein>
<proteinExistence type="predicted"/>
<evidence type="ECO:0000313" key="3">
    <source>
        <dbReference type="Proteomes" id="UP000638263"/>
    </source>
</evidence>
<dbReference type="EMBL" id="BMMH01000004">
    <property type="protein sequence ID" value="GGL10599.1"/>
    <property type="molecule type" value="Genomic_DNA"/>
</dbReference>
<accession>A0A917RIZ1</accession>
<sequence>MDLLVGDSAQYSIKFVWWWEQAKYGPFPRPRFNRRCGEELMAVERSLTDIGLRAVRRLKDATAGIALGKADDLHGRAAAQRGAVGKFEHDSELAEKQSALQPGDQGVDADGRTPSGRALSDFTREAAMRSRLRDMERKRWKLAQQLEQRPNAWEGLRTERLDRAELEHRRLNAEVEDIVEARRAWGAQPWEVANSPQRIRELRDSENRRQQARDRVEALKLRREELRAELGKLRGDVTPEDRSGAARAGDQQSRVTAESRLQDLEIRYDDRTAAGLRDLKGAQQNVEWMVGELAKQQSGLERDIGRLEGELTKEQERLAERRSQQPQQVLIAAQGMKIPDRPERPGQKSEGQERQDKEQKQQDKEQKQQGKEQDKEQKQQDKEQDKEQKQQDKEQDKEQKQRDKEQSKEQKQRDKEQSKEQKQRDKEQSKEQKQRDKEQKERDKGQESQEKKDKRAANLRSVGLAGVGIAAGAAAAVGFSAAIDAGSGDSAGDADSDGAGDQVSGDSAGDVGSVGAGDVGSVGAAAGPGYVGGGAAVPTGVEPGSALGSDPVSASGIGFDGDSSSGLSEENARAQNNLPSPGSFGTDPAALGTPLSGGQGFDAASLLLPLMLSNLSDPGPADPGPDEGSENDSDRYHDSDPSRGAQPITLPPPAQQAVTTPWSRQASADETSVADPGRQAGETAPRSVLPSSPAGPPDDRRSVVYTHTGDGVTETVSASVAAAYERAYGNKSATDAKAAYTGTDAEWADEKILEPVDPNDLMSGDVITFDNGSAMMRVQNEEGHPDGGKVDVIIKGELTPIEAVMAEGAGELGRFAGFGHPPGIEPPASEGRDAGAAVPTTGDQSGDTTVPV</sequence>
<feature type="compositionally biased region" description="Basic and acidic residues" evidence="1">
    <location>
        <begin position="235"/>
        <end position="244"/>
    </location>
</feature>
<comment type="caution">
    <text evidence="2">The sequence shown here is derived from an EMBL/GenBank/DDBJ whole genome shotgun (WGS) entry which is preliminary data.</text>
</comment>